<dbReference type="PANTHER" id="PTHR43668:SF2">
    <property type="entry name" value="ALLANTOINASE"/>
    <property type="match status" value="1"/>
</dbReference>
<dbReference type="GO" id="GO:0006145">
    <property type="term" value="P:purine nucleobase catabolic process"/>
    <property type="evidence" value="ECO:0007669"/>
    <property type="project" value="TreeGrafter"/>
</dbReference>
<reference evidence="3 4" key="1">
    <citation type="submission" date="2019-07" db="EMBL/GenBank/DDBJ databases">
        <title>Whole genome shotgun sequence of Acetobacter nitrogenifigens NBRC 105050.</title>
        <authorList>
            <person name="Hosoyama A."/>
            <person name="Uohara A."/>
            <person name="Ohji S."/>
            <person name="Ichikawa N."/>
        </authorList>
    </citation>
    <scope>NUCLEOTIDE SEQUENCE [LARGE SCALE GENOMIC DNA]</scope>
    <source>
        <strain evidence="3 4">NBRC 105050</strain>
    </source>
</reference>
<accession>A0A511XEH8</accession>
<dbReference type="Gene3D" id="3.20.20.140">
    <property type="entry name" value="Metal-dependent hydrolases"/>
    <property type="match status" value="1"/>
</dbReference>
<dbReference type="AlphaFoldDB" id="A0A511XEH8"/>
<dbReference type="CDD" id="cd01317">
    <property type="entry name" value="DHOase_IIa"/>
    <property type="match status" value="1"/>
</dbReference>
<evidence type="ECO:0000313" key="4">
    <source>
        <dbReference type="Proteomes" id="UP000321635"/>
    </source>
</evidence>
<sequence>MSAKSTDILFENVRLLDPASGLDRPGRLLVRGGRIADHDLPGAEGAPEGAEIVQGGGAVLCPGLVDIRVEIGEPGHEYRETVKSATRAAFAGGVTTVAVLPTGTPPIDDPAMVRLLRSRGDDPGSLTLLPYGAVTKGCKGGELAEIGLLREAGAVAFTDGAQAIASARLMKLALTYARGFGGMVVQHPEEPSLAGSGCATDGELAIRLGLPGIPTAAEAIMIARDIRLAELTGGRLHFGHVSTGEGVELIRRAKQRGLAVTCDTAPQYFDLNENAIGDFRTYAKFSPPLRAEADRLAICAALADGTIDAVASDHTPRDADDKRLPFAQAAAGGTGLATLLGVTLTRYHDGTLSLLDAVALLTSRPAALLGLDRETTAVTPSRARGGWRPAGALTAGHSADLCLFDPDRAWRVVAGSLPGHAQNTPFDGRALEGRVLGTWKDGLRVLGGEAQ</sequence>
<dbReference type="NCBIfam" id="TIGR00857">
    <property type="entry name" value="pyrC_multi"/>
    <property type="match status" value="1"/>
</dbReference>
<comment type="caution">
    <text evidence="3">The sequence shown here is derived from an EMBL/GenBank/DDBJ whole genome shotgun (WGS) entry which is preliminary data.</text>
</comment>
<organism evidence="3 4">
    <name type="scientific">Acetobacter nitrogenifigens DSM 23921 = NBRC 105050</name>
    <dbReference type="NCBI Taxonomy" id="1120919"/>
    <lineage>
        <taxon>Bacteria</taxon>
        <taxon>Pseudomonadati</taxon>
        <taxon>Pseudomonadota</taxon>
        <taxon>Alphaproteobacteria</taxon>
        <taxon>Acetobacterales</taxon>
        <taxon>Acetobacteraceae</taxon>
        <taxon>Acetobacter</taxon>
    </lineage>
</organism>
<dbReference type="SUPFAM" id="SSF51338">
    <property type="entry name" value="Composite domain of metallo-dependent hydrolases"/>
    <property type="match status" value="1"/>
</dbReference>
<proteinExistence type="predicted"/>
<dbReference type="GO" id="GO:0005737">
    <property type="term" value="C:cytoplasm"/>
    <property type="evidence" value="ECO:0007669"/>
    <property type="project" value="TreeGrafter"/>
</dbReference>
<dbReference type="GO" id="GO:0004151">
    <property type="term" value="F:dihydroorotase activity"/>
    <property type="evidence" value="ECO:0007669"/>
    <property type="project" value="InterPro"/>
</dbReference>
<evidence type="ECO:0000256" key="1">
    <source>
        <dbReference type="ARBA" id="ARBA00022975"/>
    </source>
</evidence>
<dbReference type="InterPro" id="IPR004722">
    <property type="entry name" value="DHOase"/>
</dbReference>
<dbReference type="RefSeq" id="WP_026398859.1">
    <property type="nucleotide sequence ID" value="NZ_AUBI01000020.1"/>
</dbReference>
<dbReference type="InterPro" id="IPR032466">
    <property type="entry name" value="Metal_Hydrolase"/>
</dbReference>
<dbReference type="Gene3D" id="2.30.40.10">
    <property type="entry name" value="Urease, subunit C, domain 1"/>
    <property type="match status" value="1"/>
</dbReference>
<dbReference type="GO" id="GO:0006221">
    <property type="term" value="P:pyrimidine nucleotide biosynthetic process"/>
    <property type="evidence" value="ECO:0007669"/>
    <property type="project" value="UniProtKB-KW"/>
</dbReference>
<dbReference type="Proteomes" id="UP000321635">
    <property type="component" value="Unassembled WGS sequence"/>
</dbReference>
<keyword evidence="4" id="KW-1185">Reference proteome</keyword>
<dbReference type="STRING" id="1120919.GCA_000429165_03377"/>
<dbReference type="Pfam" id="PF12890">
    <property type="entry name" value="DHOase"/>
    <property type="match status" value="1"/>
</dbReference>
<dbReference type="InterPro" id="IPR024403">
    <property type="entry name" value="DHOase_cat"/>
</dbReference>
<dbReference type="EMBL" id="BJYF01000033">
    <property type="protein sequence ID" value="GEN61359.1"/>
    <property type="molecule type" value="Genomic_DNA"/>
</dbReference>
<dbReference type="SUPFAM" id="SSF51556">
    <property type="entry name" value="Metallo-dependent hydrolases"/>
    <property type="match status" value="1"/>
</dbReference>
<dbReference type="InterPro" id="IPR011059">
    <property type="entry name" value="Metal-dep_hydrolase_composite"/>
</dbReference>
<dbReference type="PANTHER" id="PTHR43668">
    <property type="entry name" value="ALLANTOINASE"/>
    <property type="match status" value="1"/>
</dbReference>
<dbReference type="GO" id="GO:0004038">
    <property type="term" value="F:allantoinase activity"/>
    <property type="evidence" value="ECO:0007669"/>
    <property type="project" value="TreeGrafter"/>
</dbReference>
<dbReference type="OrthoDB" id="9803027at2"/>
<evidence type="ECO:0000313" key="3">
    <source>
        <dbReference type="EMBL" id="GEN61359.1"/>
    </source>
</evidence>
<evidence type="ECO:0000259" key="2">
    <source>
        <dbReference type="Pfam" id="PF12890"/>
    </source>
</evidence>
<keyword evidence="1" id="KW-0665">Pyrimidine biosynthesis</keyword>
<gene>
    <name evidence="3" type="primary">pyrC_3</name>
    <name evidence="3" type="ORF">ANI02nite_32430</name>
</gene>
<dbReference type="GO" id="GO:0046872">
    <property type="term" value="F:metal ion binding"/>
    <property type="evidence" value="ECO:0007669"/>
    <property type="project" value="InterPro"/>
</dbReference>
<feature type="domain" description="Dihydroorotase catalytic" evidence="2">
    <location>
        <begin position="57"/>
        <end position="245"/>
    </location>
</feature>
<name>A0A511XEH8_9PROT</name>
<dbReference type="InterPro" id="IPR050138">
    <property type="entry name" value="DHOase/Allantoinase_Hydrolase"/>
</dbReference>
<protein>
    <submittedName>
        <fullName evidence="3">Dihydroorotase</fullName>
    </submittedName>
</protein>